<evidence type="ECO:0000256" key="11">
    <source>
        <dbReference type="ARBA" id="ARBA00022989"/>
    </source>
</evidence>
<evidence type="ECO:0000313" key="21">
    <source>
        <dbReference type="Proteomes" id="UP000016534"/>
    </source>
</evidence>
<keyword evidence="12" id="KW-0902">Two-component regulatory system</keyword>
<dbReference type="PROSITE" id="PS50110">
    <property type="entry name" value="RESPONSE_REGULATORY"/>
    <property type="match status" value="1"/>
</dbReference>
<feature type="modified residue" description="4-aspartylphosphate" evidence="15">
    <location>
        <position position="960"/>
    </location>
</feature>
<dbReference type="CDD" id="cd16922">
    <property type="entry name" value="HATPase_EvgS-ArcB-TorS-like"/>
    <property type="match status" value="1"/>
</dbReference>
<dbReference type="Gene3D" id="3.30.450.20">
    <property type="entry name" value="PAS domain"/>
    <property type="match status" value="2"/>
</dbReference>
<evidence type="ECO:0000259" key="19">
    <source>
        <dbReference type="PROSITE" id="PS50894"/>
    </source>
</evidence>
<dbReference type="Pfam" id="PF00072">
    <property type="entry name" value="Response_reg"/>
    <property type="match status" value="1"/>
</dbReference>
<evidence type="ECO:0000256" key="16">
    <source>
        <dbReference type="SAM" id="Phobius"/>
    </source>
</evidence>
<dbReference type="InterPro" id="IPR036097">
    <property type="entry name" value="HisK_dim/P_sf"/>
</dbReference>
<feature type="transmembrane region" description="Helical" evidence="16">
    <location>
        <begin position="454"/>
        <end position="476"/>
    </location>
</feature>
<dbReference type="Gene3D" id="3.40.50.2300">
    <property type="match status" value="1"/>
</dbReference>
<dbReference type="PROSITE" id="PS50109">
    <property type="entry name" value="HIS_KIN"/>
    <property type="match status" value="1"/>
</dbReference>
<dbReference type="Pfam" id="PF00512">
    <property type="entry name" value="HisKA"/>
    <property type="match status" value="1"/>
</dbReference>
<comment type="subcellular location">
    <subcellularLocation>
        <location evidence="2">Cell membrane</location>
        <topology evidence="2">Multi-pass membrane protein</topology>
    </subcellularLocation>
</comment>
<dbReference type="PROSITE" id="PS50894">
    <property type="entry name" value="HPT"/>
    <property type="match status" value="1"/>
</dbReference>
<evidence type="ECO:0000256" key="15">
    <source>
        <dbReference type="PROSITE-ProRule" id="PRU00169"/>
    </source>
</evidence>
<dbReference type="Pfam" id="PF01627">
    <property type="entry name" value="Hpt"/>
    <property type="match status" value="1"/>
</dbReference>
<evidence type="ECO:0000256" key="6">
    <source>
        <dbReference type="ARBA" id="ARBA00022679"/>
    </source>
</evidence>
<evidence type="ECO:0000256" key="14">
    <source>
        <dbReference type="PROSITE-ProRule" id="PRU00110"/>
    </source>
</evidence>
<dbReference type="PANTHER" id="PTHR45339:SF1">
    <property type="entry name" value="HYBRID SIGNAL TRANSDUCTION HISTIDINE KINASE J"/>
    <property type="match status" value="1"/>
</dbReference>
<dbReference type="InterPro" id="IPR005467">
    <property type="entry name" value="His_kinase_dom"/>
</dbReference>
<keyword evidence="10" id="KW-0067">ATP-binding</keyword>
<feature type="domain" description="Histidine kinase" evidence="17">
    <location>
        <begin position="520"/>
        <end position="741"/>
    </location>
</feature>
<dbReference type="PANTHER" id="PTHR45339">
    <property type="entry name" value="HYBRID SIGNAL TRANSDUCTION HISTIDINE KINASE J"/>
    <property type="match status" value="1"/>
</dbReference>
<dbReference type="SUPFAM" id="SSF47226">
    <property type="entry name" value="Histidine-containing phosphotransfer domain, HPT domain"/>
    <property type="match status" value="1"/>
</dbReference>
<dbReference type="NCBIfam" id="TIGR00229">
    <property type="entry name" value="sensory_box"/>
    <property type="match status" value="1"/>
</dbReference>
<evidence type="ECO:0000256" key="10">
    <source>
        <dbReference type="ARBA" id="ARBA00022840"/>
    </source>
</evidence>
<dbReference type="PRINTS" id="PR00344">
    <property type="entry name" value="BCTRLSENSOR"/>
</dbReference>
<evidence type="ECO:0000256" key="7">
    <source>
        <dbReference type="ARBA" id="ARBA00022692"/>
    </source>
</evidence>
<evidence type="ECO:0000259" key="17">
    <source>
        <dbReference type="PROSITE" id="PS50109"/>
    </source>
</evidence>
<dbReference type="SMART" id="SM00388">
    <property type="entry name" value="HisKA"/>
    <property type="match status" value="1"/>
</dbReference>
<dbReference type="InterPro" id="IPR001789">
    <property type="entry name" value="Sig_transdc_resp-reg_receiver"/>
</dbReference>
<dbReference type="SUPFAM" id="SSF103190">
    <property type="entry name" value="Sensory domain-like"/>
    <property type="match status" value="1"/>
</dbReference>
<dbReference type="Proteomes" id="UP000016534">
    <property type="component" value="Unassembled WGS sequence"/>
</dbReference>
<feature type="modified residue" description="Phosphohistidine" evidence="14">
    <location>
        <position position="1115"/>
    </location>
</feature>
<comment type="caution">
    <text evidence="20">The sequence shown here is derived from an EMBL/GenBank/DDBJ whole genome shotgun (WGS) entry which is preliminary data.</text>
</comment>
<protein>
    <recommendedName>
        <fullName evidence="3">histidine kinase</fullName>
        <ecNumber evidence="3">2.7.13.3</ecNumber>
    </recommendedName>
</protein>
<keyword evidence="5 15" id="KW-0597">Phosphoprotein</keyword>
<name>A0ABP2XYQ4_9GAMM</name>
<dbReference type="InterPro" id="IPR003594">
    <property type="entry name" value="HATPase_dom"/>
</dbReference>
<keyword evidence="13 16" id="KW-0472">Membrane</keyword>
<dbReference type="InterPro" id="IPR013767">
    <property type="entry name" value="PAS_fold"/>
</dbReference>
<reference evidence="20" key="1">
    <citation type="journal article" date="2012" name="J. Bacteriol.">
        <title>Genome sequences of type strains of seven species of the marine bacterium Pseudoalteromonas.</title>
        <authorList>
            <person name="Xie B.B."/>
            <person name="Shu Y.L."/>
            <person name="Qin Q.L."/>
            <person name="Rong J.C."/>
            <person name="Zhang X.Y."/>
            <person name="Chen X.L."/>
            <person name="Shi M."/>
            <person name="He H.L."/>
            <person name="Zhou B.C."/>
            <person name="Zhang Y.Z."/>
        </authorList>
    </citation>
    <scope>NUCLEOTIDE SEQUENCE [LARGE SCALE GENOMIC DNA]</scope>
    <source>
        <strain evidence="20">NCIMB 2128</strain>
    </source>
</reference>
<dbReference type="InterPro" id="IPR008207">
    <property type="entry name" value="Sig_transdc_His_kin_Hpt_dom"/>
</dbReference>
<dbReference type="InterPro" id="IPR029151">
    <property type="entry name" value="Sensor-like_sf"/>
</dbReference>
<dbReference type="EC" id="2.7.13.3" evidence="3"/>
<evidence type="ECO:0000256" key="12">
    <source>
        <dbReference type="ARBA" id="ARBA00023012"/>
    </source>
</evidence>
<dbReference type="SUPFAM" id="SSF47384">
    <property type="entry name" value="Homodimeric domain of signal transducing histidine kinase"/>
    <property type="match status" value="1"/>
</dbReference>
<dbReference type="InterPro" id="IPR000014">
    <property type="entry name" value="PAS"/>
</dbReference>
<comment type="catalytic activity">
    <reaction evidence="1">
        <text>ATP + protein L-histidine = ADP + protein N-phospho-L-histidine.</text>
        <dbReference type="EC" id="2.7.13.3"/>
    </reaction>
</comment>
<gene>
    <name evidence="20" type="ORF">PUND_08894</name>
</gene>
<keyword evidence="11 16" id="KW-1133">Transmembrane helix</keyword>
<dbReference type="SUPFAM" id="SSF55785">
    <property type="entry name" value="PYP-like sensor domain (PAS domain)"/>
    <property type="match status" value="1"/>
</dbReference>
<feature type="domain" description="HPt" evidence="19">
    <location>
        <begin position="1076"/>
        <end position="1169"/>
    </location>
</feature>
<evidence type="ECO:0000313" key="20">
    <source>
        <dbReference type="EMBL" id="ERG61215.1"/>
    </source>
</evidence>
<dbReference type="Gene3D" id="1.20.120.160">
    <property type="entry name" value="HPT domain"/>
    <property type="match status" value="1"/>
</dbReference>
<keyword evidence="4" id="KW-1003">Cell membrane</keyword>
<dbReference type="InterPro" id="IPR036641">
    <property type="entry name" value="HPT_dom_sf"/>
</dbReference>
<dbReference type="SMART" id="SM00448">
    <property type="entry name" value="REC"/>
    <property type="match status" value="1"/>
</dbReference>
<keyword evidence="9 20" id="KW-0418">Kinase</keyword>
<sequence length="1176" mass="130785">MPINLKKRIIRQVSNYTLLFPISLSAIITLIVVAIIINEASLSRSVLGSVELEIIDKNQSINSQTQEVIENYRRDIRFLHATPPIKGLARASNNKGVDPLENTTYAQWKTRLEIIFAAFLKNNPDYEQLRIISTNKKGQELVRVDRVQGAVEVIDLNKLQNKGAQEYFTASSKLSDGEMYLSEISLNREYGKIEFPYRPMLRLSMPIFDENQNRFGFIIINVNANNLISIISNSINSPFEIALTDSNGYFLLHPNKNFTFGKDLGSDISINNNYTFNPVANSSLSLIKPKSIAQTSYYTARKQITLALGEKQNFLSSHVLAPVEYIKNIEMERRTKLYTFLLILVILLTIILAFFNRSLRKSQELANARAQSEAIITGSSDAVIGITNNGIVSSWNNAATLMFKLGELEAIGKPINDLKIIDQLNFNEIIEKFTDGTRQFKQDASISNGSTKRYFSLSLSAIIDQFGMFIGIAIIARDVTKERTIENEIIKVNHELENKVAIRTKELKQASEVKSAFISNISHEMRTPLNGIVGTLNLIKKEPLSETQKNYLEMTEVSVSALSVLINDILDLSKIEAGKLELNFKEFNLIKLIESVCGSMAVKAQEKGLEFVLDVVNLKCKTITTDPHRFSQILTNLVNNAIKFTETGFIKVTAYCEQTSNDTVTVHVKVTDSGVGIAQENQNKLFTAFSQEDKSVASKFGGTGLGLSICRQLCSLLGGEISFESEKSLGSSFHIKLTLSNDDTTHYSFAPRLKNKSFAIVTKNNELADSINNLIAAFSGNSFSAEQLQQSLVSDDIKNVSLPDFILIEQDDTLLKRLDEMWPTIANHHVIKVILLANRGYPQIKTRHVQASLLSKPILISEFLKTVADERSLEDKISAGSSNININKRRESDSVKTDNSDFKGAHVLIVDDNEINIEVAAGILSCLSLEIDTASNGQQAVEKLVNSVANNHQYHCVFMDCQMPILNGYDAAKQIRAGEAAPQNIDIPIVAMTANAMMGERQKCLDAGMSDYITKPISAEVLVATATKWLSSTFIKEAPLENNQLNEINKPISDTLDSQSLPDWDKDNALSRLLNNEELLIKVCELYLQSTPMKLEELEDAINNNNLSQISKLSHGLKGSSGDVGAANLHKLFDELEVMASENAMGSMKNKLELIQTSYKKLESTINSYLEIQPSS</sequence>
<dbReference type="InterPro" id="IPR036890">
    <property type="entry name" value="HATPase_C_sf"/>
</dbReference>
<dbReference type="CDD" id="cd17546">
    <property type="entry name" value="REC_hyHK_CKI1_RcsC-like"/>
    <property type="match status" value="1"/>
</dbReference>
<dbReference type="Gene3D" id="3.30.565.10">
    <property type="entry name" value="Histidine kinase-like ATPase, C-terminal domain"/>
    <property type="match status" value="1"/>
</dbReference>
<dbReference type="CDD" id="cd00082">
    <property type="entry name" value="HisKA"/>
    <property type="match status" value="1"/>
</dbReference>
<dbReference type="InterPro" id="IPR011006">
    <property type="entry name" value="CheY-like_superfamily"/>
</dbReference>
<keyword evidence="8" id="KW-0547">Nucleotide-binding</keyword>
<dbReference type="SUPFAM" id="SSF55874">
    <property type="entry name" value="ATPase domain of HSP90 chaperone/DNA topoisomerase II/histidine kinase"/>
    <property type="match status" value="1"/>
</dbReference>
<dbReference type="Pfam" id="PF00989">
    <property type="entry name" value="PAS"/>
    <property type="match status" value="1"/>
</dbReference>
<keyword evidence="7 16" id="KW-0812">Transmembrane</keyword>
<evidence type="ECO:0000256" key="9">
    <source>
        <dbReference type="ARBA" id="ARBA00022777"/>
    </source>
</evidence>
<feature type="transmembrane region" description="Helical" evidence="16">
    <location>
        <begin position="16"/>
        <end position="37"/>
    </location>
</feature>
<evidence type="ECO:0000256" key="8">
    <source>
        <dbReference type="ARBA" id="ARBA00022741"/>
    </source>
</evidence>
<dbReference type="Pfam" id="PF21623">
    <property type="entry name" value="HK_sensor_dom_bact"/>
    <property type="match status" value="1"/>
</dbReference>
<dbReference type="SUPFAM" id="SSF52172">
    <property type="entry name" value="CheY-like"/>
    <property type="match status" value="1"/>
</dbReference>
<dbReference type="Gene3D" id="1.10.287.130">
    <property type="match status" value="1"/>
</dbReference>
<dbReference type="SMART" id="SM00091">
    <property type="entry name" value="PAS"/>
    <property type="match status" value="1"/>
</dbReference>
<dbReference type="InterPro" id="IPR004358">
    <property type="entry name" value="Sig_transdc_His_kin-like_C"/>
</dbReference>
<evidence type="ECO:0000259" key="18">
    <source>
        <dbReference type="PROSITE" id="PS50110"/>
    </source>
</evidence>
<evidence type="ECO:0000256" key="1">
    <source>
        <dbReference type="ARBA" id="ARBA00000085"/>
    </source>
</evidence>
<organism evidence="20 21">
    <name type="scientific">Pseudoalteromonas undina</name>
    <dbReference type="NCBI Taxonomy" id="43660"/>
    <lineage>
        <taxon>Bacteria</taxon>
        <taxon>Pseudomonadati</taxon>
        <taxon>Pseudomonadota</taxon>
        <taxon>Gammaproteobacteria</taxon>
        <taxon>Alteromonadales</taxon>
        <taxon>Pseudoalteromonadaceae</taxon>
        <taxon>Pseudoalteromonas</taxon>
    </lineage>
</organism>
<feature type="transmembrane region" description="Helical" evidence="16">
    <location>
        <begin position="337"/>
        <end position="355"/>
    </location>
</feature>
<dbReference type="InterPro" id="IPR035965">
    <property type="entry name" value="PAS-like_dom_sf"/>
</dbReference>
<keyword evidence="6" id="KW-0808">Transferase</keyword>
<keyword evidence="21" id="KW-1185">Reference proteome</keyword>
<accession>A0ABP2XYQ4</accession>
<evidence type="ECO:0000256" key="3">
    <source>
        <dbReference type="ARBA" id="ARBA00012438"/>
    </source>
</evidence>
<proteinExistence type="predicted"/>
<reference evidence="20" key="2">
    <citation type="submission" date="2013-04" db="EMBL/GenBank/DDBJ databases">
        <title>Genome sequence of Pseudoalteromonas undina.</title>
        <authorList>
            <person name="Xie B.-B."/>
            <person name="Rong J.-C."/>
            <person name="Qin Q.-L."/>
            <person name="Shu Y.-L."/>
            <person name="Zhang Y.-Z."/>
        </authorList>
    </citation>
    <scope>NUCLEOTIDE SEQUENCE</scope>
    <source>
        <strain evidence="20">NCIMB 2128</strain>
    </source>
</reference>
<evidence type="ECO:0000256" key="13">
    <source>
        <dbReference type="ARBA" id="ARBA00023136"/>
    </source>
</evidence>
<dbReference type="InterPro" id="IPR048760">
    <property type="entry name" value="VP0354-like_sensor_dom"/>
</dbReference>
<evidence type="ECO:0000256" key="5">
    <source>
        <dbReference type="ARBA" id="ARBA00022553"/>
    </source>
</evidence>
<dbReference type="InterPro" id="IPR003661">
    <property type="entry name" value="HisK_dim/P_dom"/>
</dbReference>
<evidence type="ECO:0000256" key="4">
    <source>
        <dbReference type="ARBA" id="ARBA00022475"/>
    </source>
</evidence>
<dbReference type="CDD" id="cd00130">
    <property type="entry name" value="PAS"/>
    <property type="match status" value="1"/>
</dbReference>
<dbReference type="EMBL" id="AHCF02000017">
    <property type="protein sequence ID" value="ERG61215.1"/>
    <property type="molecule type" value="Genomic_DNA"/>
</dbReference>
<feature type="domain" description="Response regulatory" evidence="18">
    <location>
        <begin position="906"/>
        <end position="1030"/>
    </location>
</feature>
<dbReference type="GO" id="GO:0016301">
    <property type="term" value="F:kinase activity"/>
    <property type="evidence" value="ECO:0007669"/>
    <property type="project" value="UniProtKB-KW"/>
</dbReference>
<dbReference type="Pfam" id="PF02518">
    <property type="entry name" value="HATPase_c"/>
    <property type="match status" value="1"/>
</dbReference>
<evidence type="ECO:0000256" key="2">
    <source>
        <dbReference type="ARBA" id="ARBA00004651"/>
    </source>
</evidence>
<dbReference type="SMART" id="SM00387">
    <property type="entry name" value="HATPase_c"/>
    <property type="match status" value="1"/>
</dbReference>